<evidence type="ECO:0008006" key="5">
    <source>
        <dbReference type="Google" id="ProtNLM"/>
    </source>
</evidence>
<accession>B8MHY5</accession>
<proteinExistence type="predicted"/>
<evidence type="ECO:0000313" key="4">
    <source>
        <dbReference type="Proteomes" id="UP000001745"/>
    </source>
</evidence>
<dbReference type="Proteomes" id="UP000001745">
    <property type="component" value="Unassembled WGS sequence"/>
</dbReference>
<dbReference type="PhylomeDB" id="B8MHY5"/>
<keyword evidence="1" id="KW-0378">Hydrolase</keyword>
<dbReference type="AlphaFoldDB" id="B8MHY5"/>
<dbReference type="Pfam" id="PF04185">
    <property type="entry name" value="Phosphoesterase"/>
    <property type="match status" value="1"/>
</dbReference>
<protein>
    <recommendedName>
        <fullName evidence="5">Acid phosphatase</fullName>
    </recommendedName>
</protein>
<dbReference type="GO" id="GO:0009395">
    <property type="term" value="P:phospholipid catabolic process"/>
    <property type="evidence" value="ECO:0007669"/>
    <property type="project" value="TreeGrafter"/>
</dbReference>
<dbReference type="InParanoid" id="B8MHY5"/>
<evidence type="ECO:0000313" key="3">
    <source>
        <dbReference type="EMBL" id="EED16465.1"/>
    </source>
</evidence>
<dbReference type="OrthoDB" id="5135119at2759"/>
<dbReference type="HOGENOM" id="CLU_027977_0_0_1"/>
<dbReference type="VEuPathDB" id="FungiDB:TSTA_015520"/>
<keyword evidence="2" id="KW-0732">Signal</keyword>
<dbReference type="InterPro" id="IPR007312">
    <property type="entry name" value="Phosphoesterase"/>
</dbReference>
<dbReference type="GO" id="GO:0016788">
    <property type="term" value="F:hydrolase activity, acting on ester bonds"/>
    <property type="evidence" value="ECO:0007669"/>
    <property type="project" value="InterPro"/>
</dbReference>
<gene>
    <name evidence="3" type="ORF">TSTA_015520</name>
</gene>
<dbReference type="EMBL" id="EQ962656">
    <property type="protein sequence ID" value="EED16465.1"/>
    <property type="molecule type" value="Genomic_DNA"/>
</dbReference>
<evidence type="ECO:0000256" key="2">
    <source>
        <dbReference type="SAM" id="SignalP"/>
    </source>
</evidence>
<dbReference type="InterPro" id="IPR017850">
    <property type="entry name" value="Alkaline_phosphatase_core_sf"/>
</dbReference>
<dbReference type="OMA" id="ARCIAHV"/>
<dbReference type="RefSeq" id="XP_002483699.1">
    <property type="nucleotide sequence ID" value="XM_002483654.1"/>
</dbReference>
<dbReference type="GeneID" id="8109985"/>
<organism evidence="3 4">
    <name type="scientific">Talaromyces stipitatus (strain ATCC 10500 / CBS 375.48 / QM 6759 / NRRL 1006)</name>
    <name type="common">Penicillium stipitatum</name>
    <dbReference type="NCBI Taxonomy" id="441959"/>
    <lineage>
        <taxon>Eukaryota</taxon>
        <taxon>Fungi</taxon>
        <taxon>Dikarya</taxon>
        <taxon>Ascomycota</taxon>
        <taxon>Pezizomycotina</taxon>
        <taxon>Eurotiomycetes</taxon>
        <taxon>Eurotiomycetidae</taxon>
        <taxon>Eurotiales</taxon>
        <taxon>Trichocomaceae</taxon>
        <taxon>Talaromyces</taxon>
        <taxon>Talaromyces sect. Talaromyces</taxon>
    </lineage>
</organism>
<sequence>MKFSTAALMLSGLSMAAAVPLQQREVVNKPRGKWFDRFVVIILENTDKEVAMGNEYFLNLTHYGMLLGGYHGTSHPSQPNYITMVANTIAAGVYDDSDHNSTEQSIVDLFEPAGITWKAYMEGYKPLAGGACNPYSKDQDTLYVRKHNPFMSFNNIRNNTERCKNIVNAEENFAKDVALGAHAPNYMYYVPNLKNDAHDTNVSYAAVDTQRVIDTMLNNAEFMKNTFILLTFDENNIYTNDNFGDPNSIYTLALGNDTLKCYDCVDMNYYNHFTQVVTLERNWNLSQFAGEGWDQWWRPFGQLRGTNEDICGFAPCSEYYDGKTPARADANWNDQGLLKRKN</sequence>
<evidence type="ECO:0000256" key="1">
    <source>
        <dbReference type="ARBA" id="ARBA00022801"/>
    </source>
</evidence>
<dbReference type="STRING" id="441959.B8MHY5"/>
<name>B8MHY5_TALSN</name>
<feature type="chain" id="PRO_5002877513" description="Acid phosphatase" evidence="2">
    <location>
        <begin position="19"/>
        <end position="342"/>
    </location>
</feature>
<feature type="signal peptide" evidence="2">
    <location>
        <begin position="1"/>
        <end position="18"/>
    </location>
</feature>
<keyword evidence="4" id="KW-1185">Reference proteome</keyword>
<dbReference type="eggNOG" id="ENOG502QSRP">
    <property type="taxonomic scope" value="Eukaryota"/>
</dbReference>
<dbReference type="PANTHER" id="PTHR31956">
    <property type="entry name" value="NON-SPECIFIC PHOSPHOLIPASE C4-RELATED"/>
    <property type="match status" value="1"/>
</dbReference>
<reference evidence="4" key="1">
    <citation type="journal article" date="2015" name="Genome Announc.">
        <title>Genome sequence of the AIDS-associated pathogen Penicillium marneffei (ATCC18224) and its near taxonomic relative Talaromyces stipitatus (ATCC10500).</title>
        <authorList>
            <person name="Nierman W.C."/>
            <person name="Fedorova-Abrams N.D."/>
            <person name="Andrianopoulos A."/>
        </authorList>
    </citation>
    <scope>NUCLEOTIDE SEQUENCE [LARGE SCALE GENOMIC DNA]</scope>
    <source>
        <strain evidence="4">ATCC 10500 / CBS 375.48 / QM 6759 / NRRL 1006</strain>
    </source>
</reference>
<dbReference type="Gene3D" id="3.40.720.10">
    <property type="entry name" value="Alkaline Phosphatase, subunit A"/>
    <property type="match status" value="1"/>
</dbReference>
<dbReference type="PANTHER" id="PTHR31956:SF8">
    <property type="entry name" value="ACID PHOSPHATASE PHOA (AFU_ORTHOLOGUE AFUA_1G03570)"/>
    <property type="match status" value="1"/>
</dbReference>